<protein>
    <submittedName>
        <fullName evidence="1">Uncharacterized protein</fullName>
    </submittedName>
</protein>
<dbReference type="AlphaFoldDB" id="A0A9P7REA9"/>
<evidence type="ECO:0000313" key="1">
    <source>
        <dbReference type="EMBL" id="KAG7055746.1"/>
    </source>
</evidence>
<reference evidence="1" key="1">
    <citation type="submission" date="2021-05" db="EMBL/GenBank/DDBJ databases">
        <title>Comparative genomics of three Colletotrichum scovillei strains and genetic complementation revealed genes involved fungal growth and virulence on chili pepper.</title>
        <authorList>
            <person name="Hsieh D.-K."/>
            <person name="Chuang S.-C."/>
            <person name="Chen C.-Y."/>
            <person name="Chao Y.-T."/>
            <person name="Lu M.-Y.J."/>
            <person name="Lee M.-H."/>
            <person name="Shih M.-C."/>
        </authorList>
    </citation>
    <scope>NUCLEOTIDE SEQUENCE</scope>
    <source>
        <strain evidence="1">Coll-153</strain>
    </source>
</reference>
<dbReference type="EMBL" id="JAESDN010000002">
    <property type="protein sequence ID" value="KAG7055746.1"/>
    <property type="molecule type" value="Genomic_DNA"/>
</dbReference>
<sequence length="29" mass="3156">MPVCALLVLRLRDGTQIWASSNRGGILSQ</sequence>
<organism evidence="1 2">
    <name type="scientific">Colletotrichum scovillei</name>
    <dbReference type="NCBI Taxonomy" id="1209932"/>
    <lineage>
        <taxon>Eukaryota</taxon>
        <taxon>Fungi</taxon>
        <taxon>Dikarya</taxon>
        <taxon>Ascomycota</taxon>
        <taxon>Pezizomycotina</taxon>
        <taxon>Sordariomycetes</taxon>
        <taxon>Hypocreomycetidae</taxon>
        <taxon>Glomerellales</taxon>
        <taxon>Glomerellaceae</taxon>
        <taxon>Colletotrichum</taxon>
        <taxon>Colletotrichum acutatum species complex</taxon>
    </lineage>
</organism>
<comment type="caution">
    <text evidence="1">The sequence shown here is derived from an EMBL/GenBank/DDBJ whole genome shotgun (WGS) entry which is preliminary data.</text>
</comment>
<evidence type="ECO:0000313" key="2">
    <source>
        <dbReference type="Proteomes" id="UP000699042"/>
    </source>
</evidence>
<keyword evidence="2" id="KW-1185">Reference proteome</keyword>
<accession>A0A9P7REA9</accession>
<gene>
    <name evidence="1" type="ORF">JMJ77_008197</name>
</gene>
<proteinExistence type="predicted"/>
<dbReference type="Proteomes" id="UP000699042">
    <property type="component" value="Unassembled WGS sequence"/>
</dbReference>
<feature type="non-terminal residue" evidence="1">
    <location>
        <position position="29"/>
    </location>
</feature>
<name>A0A9P7REA9_9PEZI</name>